<comment type="subcellular location">
    <subcellularLocation>
        <location evidence="2">Cytoplasm</location>
    </subcellularLocation>
</comment>
<dbReference type="HAMAP" id="MF_00795">
    <property type="entry name" value="CutC"/>
    <property type="match status" value="1"/>
</dbReference>
<dbReference type="PANTHER" id="PTHR12598:SF0">
    <property type="entry name" value="COPPER HOMEOSTASIS PROTEIN CUTC HOMOLOG"/>
    <property type="match status" value="1"/>
</dbReference>
<dbReference type="SUPFAM" id="SSF110395">
    <property type="entry name" value="CutC-like"/>
    <property type="match status" value="1"/>
</dbReference>
<reference evidence="3 4" key="1">
    <citation type="submission" date="2021-03" db="EMBL/GenBank/DDBJ databases">
        <title>Sequencing the genomes of 1000 actinobacteria strains.</title>
        <authorList>
            <person name="Klenk H.-P."/>
        </authorList>
    </citation>
    <scope>NUCLEOTIDE SEQUENCE [LARGE SCALE GENOMIC DNA]</scope>
    <source>
        <strain evidence="3 4">DSM 15454</strain>
    </source>
</reference>
<evidence type="ECO:0000256" key="1">
    <source>
        <dbReference type="ARBA" id="ARBA00007768"/>
    </source>
</evidence>
<protein>
    <recommendedName>
        <fullName evidence="2">PF03932 family protein CutC</fullName>
    </recommendedName>
</protein>
<evidence type="ECO:0000256" key="2">
    <source>
        <dbReference type="HAMAP-Rule" id="MF_00795"/>
    </source>
</evidence>
<proteinExistence type="inferred from homology"/>
<dbReference type="InterPro" id="IPR005627">
    <property type="entry name" value="CutC-like"/>
</dbReference>
<keyword evidence="2" id="KW-0963">Cytoplasm</keyword>
<accession>A0ABS4WIT7</accession>
<comment type="caution">
    <text evidence="2">Once thought to be involved in copper homeostasis, experiments in E.coli have shown this is not the case.</text>
</comment>
<dbReference type="Pfam" id="PF03932">
    <property type="entry name" value="CutC"/>
    <property type="match status" value="1"/>
</dbReference>
<evidence type="ECO:0000313" key="4">
    <source>
        <dbReference type="Proteomes" id="UP000766570"/>
    </source>
</evidence>
<gene>
    <name evidence="2" type="primary">cutC</name>
    <name evidence="3" type="ORF">JOF46_004034</name>
</gene>
<name>A0ABS4WIT7_9MICC</name>
<organism evidence="3 4">
    <name type="scientific">Paeniglutamicibacter psychrophenolicus</name>
    <dbReference type="NCBI Taxonomy" id="257454"/>
    <lineage>
        <taxon>Bacteria</taxon>
        <taxon>Bacillati</taxon>
        <taxon>Actinomycetota</taxon>
        <taxon>Actinomycetes</taxon>
        <taxon>Micrococcales</taxon>
        <taxon>Micrococcaceae</taxon>
        <taxon>Paeniglutamicibacter</taxon>
    </lineage>
</organism>
<dbReference type="Gene3D" id="3.20.20.380">
    <property type="entry name" value="Copper homeostasis (CutC) domain"/>
    <property type="match status" value="1"/>
</dbReference>
<comment type="similarity">
    <text evidence="1 2">Belongs to the CutC family.</text>
</comment>
<dbReference type="Proteomes" id="UP000766570">
    <property type="component" value="Unassembled WGS sequence"/>
</dbReference>
<sequence>MSIENPAGDLTRLEGGMESESGRLVVQAKLEIAVQDAAGARIALENGADRVELCTALGMGGLTPTLGTIEAVVTVGIGVHVLIRPRGGGYTYTPDEIELMASDITHAAHAGAAGIVIGALAEGDAALDLSVLSTLVAAAHLVNRDIEITVHRCVDVLLENGMPIAELVAQLRTVGAHRILTSGGAPASGAGAEVLHLLRTEAAGNPQIQAGGGVRIEDIPALASLDGIHLSARTQSTRGASGPGGGESAFDVTSPELVAAAAAALALAR</sequence>
<evidence type="ECO:0000313" key="3">
    <source>
        <dbReference type="EMBL" id="MBP2376122.1"/>
    </source>
</evidence>
<dbReference type="EMBL" id="JAGIOE010000001">
    <property type="protein sequence ID" value="MBP2376122.1"/>
    <property type="molecule type" value="Genomic_DNA"/>
</dbReference>
<dbReference type="PANTHER" id="PTHR12598">
    <property type="entry name" value="COPPER HOMEOSTASIS PROTEIN CUTC"/>
    <property type="match status" value="1"/>
</dbReference>
<dbReference type="InterPro" id="IPR036822">
    <property type="entry name" value="CutC-like_dom_sf"/>
</dbReference>
<comment type="caution">
    <text evidence="3">The sequence shown here is derived from an EMBL/GenBank/DDBJ whole genome shotgun (WGS) entry which is preliminary data.</text>
</comment>
<dbReference type="RefSeq" id="WP_209910672.1">
    <property type="nucleotide sequence ID" value="NZ_BAAAMI010000003.1"/>
</dbReference>
<keyword evidence="4" id="KW-1185">Reference proteome</keyword>